<dbReference type="EMBL" id="JBBPEH010000003">
    <property type="protein sequence ID" value="KAK7540511.1"/>
    <property type="molecule type" value="Genomic_DNA"/>
</dbReference>
<sequence>MVEAVQFTPTRPLSRPVLSCPVGRHVCSPHRPNRTAGRRTTPRPLTPPDPAPASASASARALPLGRHHFSIPVARQSSPSPRRLFGIPAASPQNTRPPTPSHPTTPTPTPLLLPLKFASPPVIFNLGALGFDISRSSTLNNPFPSFHHHPPCRQSELWPRPSPSRRSAPTRRTKRGLSPRANVTRSPLTSLRAYIAASRRSDRSLEARIESARRASEIHKKRTGRALRVTEQDVVNEEMYEEEDDDLPAQYRRLTAHLQTNSVDFNRKLQAYLATHQAGRQALMDPSMMGAFGQPYPNAPHFAPQFMYQPYQMLPPQMIHRSPQSFRQAPYPSPQTAQKPQQRAASIATPQDASHQQSTGPPPGRSDSAQDRDEQQRRMSMPAQSVRSPSMPSNAPQTQANVSRPPTSSPDTSKDQAQNLSYPTGSSTPATPQQPLFSSPSMPFSMEPTSMPHMPSTSPFSMALPAETQQMLGPTLDPNDPQTALFMANSDMLPQFSQYTYNPNFSNLKARMNSATQGMNQTLAPSSAPEMGINPESLSFGTTGADAMAPGAYSSSLYGYDAMNSGLGYGMSRDDSQQGSNSGLLTPGNEWAKFIDGTMFDELSSSQP</sequence>
<feature type="region of interest" description="Disordered" evidence="1">
    <location>
        <begin position="72"/>
        <end position="112"/>
    </location>
</feature>
<evidence type="ECO:0000256" key="1">
    <source>
        <dbReference type="SAM" id="MobiDB-lite"/>
    </source>
</evidence>
<feature type="compositionally biased region" description="Polar residues" evidence="1">
    <location>
        <begin position="382"/>
        <end position="434"/>
    </location>
</feature>
<feature type="region of interest" description="Disordered" evidence="1">
    <location>
        <begin position="322"/>
        <end position="461"/>
    </location>
</feature>
<reference evidence="2 3" key="1">
    <citation type="submission" date="2024-04" db="EMBL/GenBank/DDBJ databases">
        <title>Phyllosticta paracitricarpa is synonymous to the EU quarantine fungus P. citricarpa based on phylogenomic analyses.</title>
        <authorList>
            <consortium name="Lawrence Berkeley National Laboratory"/>
            <person name="Van ingen-buijs V.A."/>
            <person name="Van westerhoven A.C."/>
            <person name="Haridas S."/>
            <person name="Skiadas P."/>
            <person name="Martin F."/>
            <person name="Groenewald J.Z."/>
            <person name="Crous P.W."/>
            <person name="Seidl M.F."/>
        </authorList>
    </citation>
    <scope>NUCLEOTIDE SEQUENCE [LARGE SCALE GENOMIC DNA]</scope>
    <source>
        <strain evidence="2 3">CPC 17464</strain>
    </source>
</reference>
<evidence type="ECO:0000313" key="2">
    <source>
        <dbReference type="EMBL" id="KAK7540511.1"/>
    </source>
</evidence>
<feature type="region of interest" description="Disordered" evidence="1">
    <location>
        <begin position="145"/>
        <end position="185"/>
    </location>
</feature>
<accession>A0ABR1M354</accession>
<dbReference type="GeneID" id="92032245"/>
<gene>
    <name evidence="2" type="ORF">J3D65DRAFT_615558</name>
</gene>
<evidence type="ECO:0000313" key="3">
    <source>
        <dbReference type="Proteomes" id="UP001360953"/>
    </source>
</evidence>
<proteinExistence type="predicted"/>
<feature type="compositionally biased region" description="Basic residues" evidence="1">
    <location>
        <begin position="168"/>
        <end position="177"/>
    </location>
</feature>
<keyword evidence="3" id="KW-1185">Reference proteome</keyword>
<name>A0ABR1M354_9PEZI</name>
<feature type="compositionally biased region" description="Polar residues" evidence="1">
    <location>
        <begin position="334"/>
        <end position="359"/>
    </location>
</feature>
<feature type="compositionally biased region" description="Pro residues" evidence="1">
    <location>
        <begin position="95"/>
        <end position="111"/>
    </location>
</feature>
<dbReference type="Proteomes" id="UP001360953">
    <property type="component" value="Unassembled WGS sequence"/>
</dbReference>
<feature type="compositionally biased region" description="Basic and acidic residues" evidence="1">
    <location>
        <begin position="368"/>
        <end position="377"/>
    </location>
</feature>
<protein>
    <submittedName>
        <fullName evidence="2">Uncharacterized protein</fullName>
    </submittedName>
</protein>
<feature type="compositionally biased region" description="Basic residues" evidence="1">
    <location>
        <begin position="27"/>
        <end position="41"/>
    </location>
</feature>
<feature type="compositionally biased region" description="Low complexity" evidence="1">
    <location>
        <begin position="435"/>
        <end position="461"/>
    </location>
</feature>
<dbReference type="RefSeq" id="XP_066657442.1">
    <property type="nucleotide sequence ID" value="XM_066799339.1"/>
</dbReference>
<organism evidence="2 3">
    <name type="scientific">Phyllosticta citribraziliensis</name>
    <dbReference type="NCBI Taxonomy" id="989973"/>
    <lineage>
        <taxon>Eukaryota</taxon>
        <taxon>Fungi</taxon>
        <taxon>Dikarya</taxon>
        <taxon>Ascomycota</taxon>
        <taxon>Pezizomycotina</taxon>
        <taxon>Dothideomycetes</taxon>
        <taxon>Dothideomycetes incertae sedis</taxon>
        <taxon>Botryosphaeriales</taxon>
        <taxon>Phyllostictaceae</taxon>
        <taxon>Phyllosticta</taxon>
    </lineage>
</organism>
<comment type="caution">
    <text evidence="2">The sequence shown here is derived from an EMBL/GenBank/DDBJ whole genome shotgun (WGS) entry which is preliminary data.</text>
</comment>
<feature type="region of interest" description="Disordered" evidence="1">
    <location>
        <begin position="1"/>
        <end position="60"/>
    </location>
</feature>